<sequence length="202" mass="23475">MKEGRHVSLYIADFRSLASRIGDWGERALIYQFRKGLPSRILDQLASHPSKIELLQDLMDINLKLDTRYHERQQEKSHQQDKKPEASKDEVFKEIQDVGEDNSVSSLHLFFANMDLPPSTYSDSLEELWDEEEDLEEVQNMINVLPPAYHQYLNVFSKVKSDKFPHHRTCDHQIDLEGSLPPAEVIYSLSNQESDTLRAYIS</sequence>
<reference evidence="1" key="1">
    <citation type="submission" date="2021-03" db="EMBL/GenBank/DDBJ databases">
        <title>Draft genome sequence of rust myrtle Austropuccinia psidii MF-1, a brazilian biotype.</title>
        <authorList>
            <person name="Quecine M.C."/>
            <person name="Pachon D.M.R."/>
            <person name="Bonatelli M.L."/>
            <person name="Correr F.H."/>
            <person name="Franceschini L.M."/>
            <person name="Leite T.F."/>
            <person name="Margarido G.R.A."/>
            <person name="Almeida C.A."/>
            <person name="Ferrarezi J.A."/>
            <person name="Labate C.A."/>
        </authorList>
    </citation>
    <scope>NUCLEOTIDE SEQUENCE</scope>
    <source>
        <strain evidence="1">MF-1</strain>
    </source>
</reference>
<proteinExistence type="predicted"/>
<evidence type="ECO:0008006" key="3">
    <source>
        <dbReference type="Google" id="ProtNLM"/>
    </source>
</evidence>
<evidence type="ECO:0000313" key="2">
    <source>
        <dbReference type="Proteomes" id="UP000765509"/>
    </source>
</evidence>
<comment type="caution">
    <text evidence="1">The sequence shown here is derived from an EMBL/GenBank/DDBJ whole genome shotgun (WGS) entry which is preliminary data.</text>
</comment>
<name>A0A9Q3GQ97_9BASI</name>
<evidence type="ECO:0000313" key="1">
    <source>
        <dbReference type="EMBL" id="MBW0475149.1"/>
    </source>
</evidence>
<protein>
    <recommendedName>
        <fullName evidence="3">Retrotransposon gag domain-containing protein</fullName>
    </recommendedName>
</protein>
<dbReference type="OrthoDB" id="5552562at2759"/>
<accession>A0A9Q3GQ97</accession>
<keyword evidence="2" id="KW-1185">Reference proteome</keyword>
<gene>
    <name evidence="1" type="ORF">O181_014864</name>
</gene>
<dbReference type="EMBL" id="AVOT02004003">
    <property type="protein sequence ID" value="MBW0475149.1"/>
    <property type="molecule type" value="Genomic_DNA"/>
</dbReference>
<dbReference type="AlphaFoldDB" id="A0A9Q3GQ97"/>
<dbReference type="Proteomes" id="UP000765509">
    <property type="component" value="Unassembled WGS sequence"/>
</dbReference>
<organism evidence="1 2">
    <name type="scientific">Austropuccinia psidii MF-1</name>
    <dbReference type="NCBI Taxonomy" id="1389203"/>
    <lineage>
        <taxon>Eukaryota</taxon>
        <taxon>Fungi</taxon>
        <taxon>Dikarya</taxon>
        <taxon>Basidiomycota</taxon>
        <taxon>Pucciniomycotina</taxon>
        <taxon>Pucciniomycetes</taxon>
        <taxon>Pucciniales</taxon>
        <taxon>Sphaerophragmiaceae</taxon>
        <taxon>Austropuccinia</taxon>
    </lineage>
</organism>